<keyword evidence="4 8" id="KW-0547">Nucleotide-binding</keyword>
<dbReference type="EC" id="7.6.2.-" evidence="8"/>
<dbReference type="InterPro" id="IPR003439">
    <property type="entry name" value="ABC_transporter-like_ATP-bd"/>
</dbReference>
<gene>
    <name evidence="8 10" type="primary">lolD</name>
    <name evidence="10" type="ORF">QWI16_11085</name>
</gene>
<evidence type="ECO:0000256" key="7">
    <source>
        <dbReference type="ARBA" id="ARBA00023136"/>
    </source>
</evidence>
<dbReference type="SUPFAM" id="SSF52540">
    <property type="entry name" value="P-loop containing nucleoside triphosphate hydrolases"/>
    <property type="match status" value="1"/>
</dbReference>
<evidence type="ECO:0000256" key="6">
    <source>
        <dbReference type="ARBA" id="ARBA00022967"/>
    </source>
</evidence>
<dbReference type="InterPro" id="IPR017911">
    <property type="entry name" value="MacB-like_ATP-bd"/>
</dbReference>
<accession>A0ABT8TF34</accession>
<dbReference type="SMART" id="SM00382">
    <property type="entry name" value="AAA"/>
    <property type="match status" value="1"/>
</dbReference>
<dbReference type="EMBL" id="JAULRT010000052">
    <property type="protein sequence ID" value="MDO3382715.1"/>
    <property type="molecule type" value="Genomic_DNA"/>
</dbReference>
<evidence type="ECO:0000256" key="2">
    <source>
        <dbReference type="ARBA" id="ARBA00022475"/>
    </source>
</evidence>
<reference evidence="10" key="1">
    <citation type="submission" date="2023-07" db="EMBL/GenBank/DDBJ databases">
        <title>Gilvimarinus algae sp. nov., isolated from the surface of Kelp.</title>
        <authorList>
            <person name="Sun Y.Y."/>
            <person name="Gong Y."/>
            <person name="Du Z.J."/>
        </authorList>
    </citation>
    <scope>NUCLEOTIDE SEQUENCE</scope>
    <source>
        <strain evidence="10">SDUM040014</strain>
    </source>
</reference>
<dbReference type="InterPro" id="IPR003593">
    <property type="entry name" value="AAA+_ATPase"/>
</dbReference>
<dbReference type="Gene3D" id="3.40.50.300">
    <property type="entry name" value="P-loop containing nucleotide triphosphate hydrolases"/>
    <property type="match status" value="1"/>
</dbReference>
<feature type="domain" description="ABC transporter" evidence="9">
    <location>
        <begin position="7"/>
        <end position="235"/>
    </location>
</feature>
<sequence length="235" mass="25066">MNDHPVLLCESVSKSYRQGPQAVPVLNHVNLSVAQGERVAVMGASGSGKSTLLNILGGLDTPDSGSVSVAGKALSSLNADERGALRNRSLGFVYQFHHLLAEFTALENVAMALVIGKRSPREATAKAQDLLAQVGLAERVSHKPSELSGGERQRVAIARALVTEPACVLMDEPTGNLDSHTAAEIQALMLALNQRIGTSFVVVTHDLALAQKMDRILHLRDGQLLPWQDEVAARV</sequence>
<comment type="caution">
    <text evidence="10">The sequence shown here is derived from an EMBL/GenBank/DDBJ whole genome shotgun (WGS) entry which is preliminary data.</text>
</comment>
<dbReference type="CDD" id="cd03255">
    <property type="entry name" value="ABC_MJ0796_LolCDE_FtsE"/>
    <property type="match status" value="1"/>
</dbReference>
<comment type="similarity">
    <text evidence="8">Belongs to the ABC transporter superfamily. Lipoprotein translocase (TC 3.A.1.125) family.</text>
</comment>
<evidence type="ECO:0000256" key="5">
    <source>
        <dbReference type="ARBA" id="ARBA00022840"/>
    </source>
</evidence>
<dbReference type="PROSITE" id="PS50893">
    <property type="entry name" value="ABC_TRANSPORTER_2"/>
    <property type="match status" value="1"/>
</dbReference>
<dbReference type="NCBIfam" id="TIGR02211">
    <property type="entry name" value="LolD_lipo_ex"/>
    <property type="match status" value="1"/>
</dbReference>
<organism evidence="10 11">
    <name type="scientific">Gilvimarinus algae</name>
    <dbReference type="NCBI Taxonomy" id="3058037"/>
    <lineage>
        <taxon>Bacteria</taxon>
        <taxon>Pseudomonadati</taxon>
        <taxon>Pseudomonadota</taxon>
        <taxon>Gammaproteobacteria</taxon>
        <taxon>Cellvibrionales</taxon>
        <taxon>Cellvibrionaceae</taxon>
        <taxon>Gilvimarinus</taxon>
    </lineage>
</organism>
<dbReference type="PROSITE" id="PS00211">
    <property type="entry name" value="ABC_TRANSPORTER_1"/>
    <property type="match status" value="1"/>
</dbReference>
<dbReference type="GO" id="GO:0005524">
    <property type="term" value="F:ATP binding"/>
    <property type="evidence" value="ECO:0007669"/>
    <property type="project" value="UniProtKB-KW"/>
</dbReference>
<keyword evidence="3 8" id="KW-0997">Cell inner membrane</keyword>
<keyword evidence="11" id="KW-1185">Reference proteome</keyword>
<evidence type="ECO:0000256" key="1">
    <source>
        <dbReference type="ARBA" id="ARBA00022448"/>
    </source>
</evidence>
<evidence type="ECO:0000313" key="10">
    <source>
        <dbReference type="EMBL" id="MDO3382715.1"/>
    </source>
</evidence>
<evidence type="ECO:0000256" key="3">
    <source>
        <dbReference type="ARBA" id="ARBA00022519"/>
    </source>
</evidence>
<dbReference type="Pfam" id="PF00005">
    <property type="entry name" value="ABC_tran"/>
    <property type="match status" value="1"/>
</dbReference>
<dbReference type="InterPro" id="IPR027417">
    <property type="entry name" value="P-loop_NTPase"/>
</dbReference>
<keyword evidence="1 8" id="KW-0813">Transport</keyword>
<dbReference type="PANTHER" id="PTHR24220">
    <property type="entry name" value="IMPORT ATP-BINDING PROTEIN"/>
    <property type="match status" value="1"/>
</dbReference>
<dbReference type="InterPro" id="IPR015854">
    <property type="entry name" value="ABC_transpr_LolD-like"/>
</dbReference>
<dbReference type="Proteomes" id="UP001168380">
    <property type="component" value="Unassembled WGS sequence"/>
</dbReference>
<keyword evidence="5 8" id="KW-0067">ATP-binding</keyword>
<dbReference type="PANTHER" id="PTHR24220:SF689">
    <property type="entry name" value="LIPOPROTEIN-RELEASING SYSTEM ATP-BINDING PROTEIN LOLD"/>
    <property type="match status" value="1"/>
</dbReference>
<comment type="function">
    <text evidence="8">Part of the ABC transporter complex LolCDE involved in the translocation of mature outer membrane-directed lipoproteins, from the inner membrane to the periplasmic chaperone, LolA. Responsible for the formation of the LolA-lipoprotein complex in an ATP-dependent manner.</text>
</comment>
<keyword evidence="6 8" id="KW-1278">Translocase</keyword>
<dbReference type="InterPro" id="IPR017871">
    <property type="entry name" value="ABC_transporter-like_CS"/>
</dbReference>
<keyword evidence="2 8" id="KW-1003">Cell membrane</keyword>
<evidence type="ECO:0000313" key="11">
    <source>
        <dbReference type="Proteomes" id="UP001168380"/>
    </source>
</evidence>
<proteinExistence type="inferred from homology"/>
<dbReference type="RefSeq" id="WP_302713119.1">
    <property type="nucleotide sequence ID" value="NZ_JAULRT010000052.1"/>
</dbReference>
<evidence type="ECO:0000256" key="4">
    <source>
        <dbReference type="ARBA" id="ARBA00022741"/>
    </source>
</evidence>
<comment type="subunit">
    <text evidence="8">The complex is composed of two ATP-binding proteins (LolD) and two transmembrane proteins (LolC and LolE).</text>
</comment>
<protein>
    <recommendedName>
        <fullName evidence="8">Lipoprotein-releasing system ATP-binding protein LolD</fullName>
        <ecNumber evidence="8">7.6.2.-</ecNumber>
    </recommendedName>
</protein>
<name>A0ABT8TF34_9GAMM</name>
<keyword evidence="7 8" id="KW-0472">Membrane</keyword>
<comment type="subcellular location">
    <subcellularLocation>
        <location evidence="8">Cell inner membrane</location>
        <topology evidence="8">Peripheral membrane protein</topology>
    </subcellularLocation>
</comment>
<dbReference type="InterPro" id="IPR011924">
    <property type="entry name" value="LolD_lipo_ATP-bd"/>
</dbReference>
<evidence type="ECO:0000259" key="9">
    <source>
        <dbReference type="PROSITE" id="PS50893"/>
    </source>
</evidence>
<keyword evidence="10" id="KW-0449">Lipoprotein</keyword>
<evidence type="ECO:0000256" key="8">
    <source>
        <dbReference type="RuleBase" id="RU367068"/>
    </source>
</evidence>